<dbReference type="Proteomes" id="UP000824596">
    <property type="component" value="Unassembled WGS sequence"/>
</dbReference>
<protein>
    <submittedName>
        <fullName evidence="2">Uncharacterized protein</fullName>
    </submittedName>
</protein>
<comment type="caution">
    <text evidence="2">The sequence shown here is derived from an EMBL/GenBank/DDBJ whole genome shotgun (WGS) entry which is preliminary data.</text>
</comment>
<dbReference type="RefSeq" id="XP_044714953.1">
    <property type="nucleotide sequence ID" value="XM_044870056.1"/>
</dbReference>
<name>A0A9P8SD05_9HYPO</name>
<feature type="signal peptide" evidence="1">
    <location>
        <begin position="1"/>
        <end position="20"/>
    </location>
</feature>
<keyword evidence="1" id="KW-0732">Signal</keyword>
<evidence type="ECO:0000313" key="2">
    <source>
        <dbReference type="EMBL" id="KAH0957439.1"/>
    </source>
</evidence>
<reference evidence="2" key="1">
    <citation type="submission" date="2021-09" db="EMBL/GenBank/DDBJ databases">
        <title>A high-quality genome of the endoparasitic fungus Hirsutella rhossiliensis with a comparison of Hirsutella genomes reveals transposable elements contributing to genome size variation.</title>
        <authorList>
            <person name="Lin R."/>
            <person name="Jiao Y."/>
            <person name="Sun X."/>
            <person name="Ling J."/>
            <person name="Xie B."/>
            <person name="Cheng X."/>
        </authorList>
    </citation>
    <scope>NUCLEOTIDE SEQUENCE</scope>
    <source>
        <strain evidence="2">HR02</strain>
    </source>
</reference>
<keyword evidence="3" id="KW-1185">Reference proteome</keyword>
<organism evidence="2 3">
    <name type="scientific">Hirsutella rhossiliensis</name>
    <dbReference type="NCBI Taxonomy" id="111463"/>
    <lineage>
        <taxon>Eukaryota</taxon>
        <taxon>Fungi</taxon>
        <taxon>Dikarya</taxon>
        <taxon>Ascomycota</taxon>
        <taxon>Pezizomycotina</taxon>
        <taxon>Sordariomycetes</taxon>
        <taxon>Hypocreomycetidae</taxon>
        <taxon>Hypocreales</taxon>
        <taxon>Ophiocordycipitaceae</taxon>
        <taxon>Hirsutella</taxon>
    </lineage>
</organism>
<evidence type="ECO:0000313" key="3">
    <source>
        <dbReference type="Proteomes" id="UP000824596"/>
    </source>
</evidence>
<dbReference type="EMBL" id="JAIZPD010000021">
    <property type="protein sequence ID" value="KAH0957439.1"/>
    <property type="molecule type" value="Genomic_DNA"/>
</dbReference>
<dbReference type="GeneID" id="68360714"/>
<evidence type="ECO:0000256" key="1">
    <source>
        <dbReference type="SAM" id="SignalP"/>
    </source>
</evidence>
<feature type="chain" id="PRO_5040386454" evidence="1">
    <location>
        <begin position="21"/>
        <end position="68"/>
    </location>
</feature>
<accession>A0A9P8SD05</accession>
<dbReference type="AlphaFoldDB" id="A0A9P8SD05"/>
<proteinExistence type="predicted"/>
<gene>
    <name evidence="2" type="ORF">HRG_11586</name>
</gene>
<sequence length="68" mass="6945">MKKTTGIVAFVAAAASVVSAAPVEPRDAVDLAQAGVDTAFRLAGDTLSLAVDPLTALTTKRTVEEETD</sequence>